<organism evidence="2 3">
    <name type="scientific">Aquabacterium soli</name>
    <dbReference type="NCBI Taxonomy" id="2493092"/>
    <lineage>
        <taxon>Bacteria</taxon>
        <taxon>Pseudomonadati</taxon>
        <taxon>Pseudomonadota</taxon>
        <taxon>Betaproteobacteria</taxon>
        <taxon>Burkholderiales</taxon>
        <taxon>Aquabacterium</taxon>
    </lineage>
</organism>
<dbReference type="RefSeq" id="WP_199758689.1">
    <property type="nucleotide sequence ID" value="NZ_RSED01000043.1"/>
</dbReference>
<gene>
    <name evidence="2" type="ORF">EIP75_23585</name>
</gene>
<evidence type="ECO:0000256" key="1">
    <source>
        <dbReference type="SAM" id="MobiDB-lite"/>
    </source>
</evidence>
<proteinExistence type="predicted"/>
<dbReference type="EMBL" id="RSED01000043">
    <property type="protein sequence ID" value="RRR99914.1"/>
    <property type="molecule type" value="Genomic_DNA"/>
</dbReference>
<name>A0A3R8S562_9BURK</name>
<evidence type="ECO:0008006" key="4">
    <source>
        <dbReference type="Google" id="ProtNLM"/>
    </source>
</evidence>
<dbReference type="SUPFAM" id="SSF141072">
    <property type="entry name" value="CalX-like"/>
    <property type="match status" value="1"/>
</dbReference>
<dbReference type="AlphaFoldDB" id="A0A3R8S562"/>
<accession>A0A3R8S562</accession>
<dbReference type="Proteomes" id="UP000269265">
    <property type="component" value="Unassembled WGS sequence"/>
</dbReference>
<keyword evidence="3" id="KW-1185">Reference proteome</keyword>
<feature type="non-terminal residue" evidence="2">
    <location>
        <position position="264"/>
    </location>
</feature>
<comment type="caution">
    <text evidence="2">The sequence shown here is derived from an EMBL/GenBank/DDBJ whole genome shotgun (WGS) entry which is preliminary data.</text>
</comment>
<feature type="compositionally biased region" description="Polar residues" evidence="1">
    <location>
        <begin position="247"/>
        <end position="258"/>
    </location>
</feature>
<reference evidence="2 3" key="1">
    <citation type="submission" date="2018-12" db="EMBL/GenBank/DDBJ databases">
        <title>The whole draft genome of Aquabacterium sp. SJQ9.</title>
        <authorList>
            <person name="Sun L."/>
            <person name="Gao X."/>
            <person name="Chen W."/>
            <person name="Huang K."/>
        </authorList>
    </citation>
    <scope>NUCLEOTIDE SEQUENCE [LARGE SCALE GENOMIC DNA]</scope>
    <source>
        <strain evidence="2 3">SJQ9</strain>
    </source>
</reference>
<dbReference type="Gene3D" id="2.60.40.2030">
    <property type="match status" value="1"/>
</dbReference>
<protein>
    <recommendedName>
        <fullName evidence="4">Retention module-containing protein</fullName>
    </recommendedName>
</protein>
<evidence type="ECO:0000313" key="3">
    <source>
        <dbReference type="Proteomes" id="UP000269265"/>
    </source>
</evidence>
<sequence>MPILSKSPSGTVTGLWGSAFVKLPNGKLKPLQVGDSVKPGEQIITTQDGIVQITNPKGKVAEVKPVAPVSDIDRDIAAVERGDEAPAAGLTGGGEGGLTPGLRVDRVSESVTQLNFEFGTERLAPEVPTVVAQPLFFTAPTPEPTVSGVSSPIVTEGGNLDFQITLSNPPTTAATQVVLQLSSGSATVGTDTGPVQVSLDGGQTFQTVTPSPNGSITVNVPVNTPADAIVVRVPTVPDAISEGPETLTLTAGTPQNATPAAGTG</sequence>
<feature type="region of interest" description="Disordered" evidence="1">
    <location>
        <begin position="242"/>
        <end position="264"/>
    </location>
</feature>
<dbReference type="InterPro" id="IPR038081">
    <property type="entry name" value="CalX-like_sf"/>
</dbReference>
<evidence type="ECO:0000313" key="2">
    <source>
        <dbReference type="EMBL" id="RRR99914.1"/>
    </source>
</evidence>